<name>A0A5A7PKF5_STRAF</name>
<gene>
    <name evidence="2" type="ORF">STAS_09381</name>
</gene>
<keyword evidence="2" id="KW-0808">Transferase</keyword>
<evidence type="ECO:0000313" key="3">
    <source>
        <dbReference type="Proteomes" id="UP000325081"/>
    </source>
</evidence>
<organism evidence="2 3">
    <name type="scientific">Striga asiatica</name>
    <name type="common">Asiatic witchweed</name>
    <name type="synonym">Buchnera asiatica</name>
    <dbReference type="NCBI Taxonomy" id="4170"/>
    <lineage>
        <taxon>Eukaryota</taxon>
        <taxon>Viridiplantae</taxon>
        <taxon>Streptophyta</taxon>
        <taxon>Embryophyta</taxon>
        <taxon>Tracheophyta</taxon>
        <taxon>Spermatophyta</taxon>
        <taxon>Magnoliopsida</taxon>
        <taxon>eudicotyledons</taxon>
        <taxon>Gunneridae</taxon>
        <taxon>Pentapetalae</taxon>
        <taxon>asterids</taxon>
        <taxon>lamiids</taxon>
        <taxon>Lamiales</taxon>
        <taxon>Orobanchaceae</taxon>
        <taxon>Buchnereae</taxon>
        <taxon>Striga</taxon>
    </lineage>
</organism>
<reference evidence="3" key="1">
    <citation type="journal article" date="2019" name="Curr. Biol.">
        <title>Genome Sequence of Striga asiatica Provides Insight into the Evolution of Plant Parasitism.</title>
        <authorList>
            <person name="Yoshida S."/>
            <person name="Kim S."/>
            <person name="Wafula E.K."/>
            <person name="Tanskanen J."/>
            <person name="Kim Y.M."/>
            <person name="Honaas L."/>
            <person name="Yang Z."/>
            <person name="Spallek T."/>
            <person name="Conn C.E."/>
            <person name="Ichihashi Y."/>
            <person name="Cheong K."/>
            <person name="Cui S."/>
            <person name="Der J.P."/>
            <person name="Gundlach H."/>
            <person name="Jiao Y."/>
            <person name="Hori C."/>
            <person name="Ishida J.K."/>
            <person name="Kasahara H."/>
            <person name="Kiba T."/>
            <person name="Kim M.S."/>
            <person name="Koo N."/>
            <person name="Laohavisit A."/>
            <person name="Lee Y.H."/>
            <person name="Lumba S."/>
            <person name="McCourt P."/>
            <person name="Mortimer J.C."/>
            <person name="Mutuku J.M."/>
            <person name="Nomura T."/>
            <person name="Sasaki-Sekimoto Y."/>
            <person name="Seto Y."/>
            <person name="Wang Y."/>
            <person name="Wakatake T."/>
            <person name="Sakakibara H."/>
            <person name="Demura T."/>
            <person name="Yamaguchi S."/>
            <person name="Yoneyama K."/>
            <person name="Manabe R.I."/>
            <person name="Nelson D.C."/>
            <person name="Schulman A.H."/>
            <person name="Timko M.P."/>
            <person name="dePamphilis C.W."/>
            <person name="Choi D."/>
            <person name="Shirasu K."/>
        </authorList>
    </citation>
    <scope>NUCLEOTIDE SEQUENCE [LARGE SCALE GENOMIC DNA]</scope>
    <source>
        <strain evidence="3">cv. UVA1</strain>
    </source>
</reference>
<keyword evidence="3" id="KW-1185">Reference proteome</keyword>
<dbReference type="Proteomes" id="UP000325081">
    <property type="component" value="Unassembled WGS sequence"/>
</dbReference>
<sequence>MSSSTKSVDLERVNEILAEDMMDRIRSPQADADIEKTVDQLDDSWRRPPRRWPLPMLFSCSIRYTDFRATYMEKLSKRPNVLPKINRRRKEIAHEEMTSRAEIIAKMQSSAAQREKEPSLQIVETSAAKRYSTRSTHRKRPANPLPNPPLKKASKNTAEHGDTSSKLAMEWDGGELGKRRMLPYIRMVLLPI</sequence>
<feature type="region of interest" description="Disordered" evidence="1">
    <location>
        <begin position="107"/>
        <end position="166"/>
    </location>
</feature>
<feature type="compositionally biased region" description="Basic residues" evidence="1">
    <location>
        <begin position="131"/>
        <end position="141"/>
    </location>
</feature>
<accession>A0A5A7PKF5</accession>
<evidence type="ECO:0000256" key="1">
    <source>
        <dbReference type="SAM" id="MobiDB-lite"/>
    </source>
</evidence>
<dbReference type="EMBL" id="BKCP01004727">
    <property type="protein sequence ID" value="GER33260.1"/>
    <property type="molecule type" value="Genomic_DNA"/>
</dbReference>
<comment type="caution">
    <text evidence="2">The sequence shown here is derived from an EMBL/GenBank/DDBJ whole genome shotgun (WGS) entry which is preliminary data.</text>
</comment>
<evidence type="ECO:0000313" key="2">
    <source>
        <dbReference type="EMBL" id="GER33260.1"/>
    </source>
</evidence>
<keyword evidence="2" id="KW-0328">Glycosyltransferase</keyword>
<dbReference type="GO" id="GO:0016757">
    <property type="term" value="F:glycosyltransferase activity"/>
    <property type="evidence" value="ECO:0007669"/>
    <property type="project" value="UniProtKB-KW"/>
</dbReference>
<protein>
    <submittedName>
        <fullName evidence="2">C-mannosyltransferase dpy-19 homolog</fullName>
    </submittedName>
</protein>
<proteinExistence type="predicted"/>
<dbReference type="AlphaFoldDB" id="A0A5A7PKF5"/>